<reference evidence="1 2" key="1">
    <citation type="journal article" date="2018" name="G3 (Bethesda)">
        <title>Phylogenetic and Phylogenomic Definition of Rhizopus Species.</title>
        <authorList>
            <person name="Gryganskyi A.P."/>
            <person name="Golan J."/>
            <person name="Dolatabadi S."/>
            <person name="Mondo S."/>
            <person name="Robb S."/>
            <person name="Idnurm A."/>
            <person name="Muszewska A."/>
            <person name="Steczkiewicz K."/>
            <person name="Masonjones S."/>
            <person name="Liao H.L."/>
            <person name="Gajdeczka M.T."/>
            <person name="Anike F."/>
            <person name="Vuek A."/>
            <person name="Anishchenko I.M."/>
            <person name="Voigt K."/>
            <person name="de Hoog G.S."/>
            <person name="Smith M.E."/>
            <person name="Heitman J."/>
            <person name="Vilgalys R."/>
            <person name="Stajich J.E."/>
        </authorList>
    </citation>
    <scope>NUCLEOTIDE SEQUENCE [LARGE SCALE GENOMIC DNA]</scope>
    <source>
        <strain evidence="1 2">LSU 92-RS-03</strain>
    </source>
</reference>
<dbReference type="Proteomes" id="UP000253551">
    <property type="component" value="Unassembled WGS sequence"/>
</dbReference>
<name>A0A367KVG2_RHIST</name>
<dbReference type="AlphaFoldDB" id="A0A367KVG2"/>
<dbReference type="OrthoDB" id="2239689at2759"/>
<evidence type="ECO:0000313" key="2">
    <source>
        <dbReference type="Proteomes" id="UP000253551"/>
    </source>
</evidence>
<accession>A0A367KVG2</accession>
<dbReference type="EMBL" id="PJQM01000209">
    <property type="protein sequence ID" value="RCI06191.1"/>
    <property type="molecule type" value="Genomic_DNA"/>
</dbReference>
<keyword evidence="2" id="KW-1185">Reference proteome</keyword>
<gene>
    <name evidence="1" type="ORF">CU098_013648</name>
</gene>
<sequence>MSCWIKLPIEAKASQEALYANVAIVSTAQVALFMRTMTTSSCRMRNNTRQLFINNLELLHQFSQTLSKSKGIELINTCSHFWTRTLMERYEGNWKYLNTLQYPSDNDEIEHYSYLALTMRDTIKQLKICNTLSYTRSTLNIYQSNILKKKPDF</sequence>
<comment type="caution">
    <text evidence="1">The sequence shown here is derived from an EMBL/GenBank/DDBJ whole genome shotgun (WGS) entry which is preliminary data.</text>
</comment>
<protein>
    <submittedName>
        <fullName evidence="1">Uncharacterized protein</fullName>
    </submittedName>
</protein>
<organism evidence="1 2">
    <name type="scientific">Rhizopus stolonifer</name>
    <name type="common">Rhizopus nigricans</name>
    <dbReference type="NCBI Taxonomy" id="4846"/>
    <lineage>
        <taxon>Eukaryota</taxon>
        <taxon>Fungi</taxon>
        <taxon>Fungi incertae sedis</taxon>
        <taxon>Mucoromycota</taxon>
        <taxon>Mucoromycotina</taxon>
        <taxon>Mucoromycetes</taxon>
        <taxon>Mucorales</taxon>
        <taxon>Mucorineae</taxon>
        <taxon>Rhizopodaceae</taxon>
        <taxon>Rhizopus</taxon>
    </lineage>
</organism>
<proteinExistence type="predicted"/>
<evidence type="ECO:0000313" key="1">
    <source>
        <dbReference type="EMBL" id="RCI06191.1"/>
    </source>
</evidence>